<organism evidence="2">
    <name type="scientific">Timema douglasi</name>
    <name type="common">Walking stick</name>
    <dbReference type="NCBI Taxonomy" id="61478"/>
    <lineage>
        <taxon>Eukaryota</taxon>
        <taxon>Metazoa</taxon>
        <taxon>Ecdysozoa</taxon>
        <taxon>Arthropoda</taxon>
        <taxon>Hexapoda</taxon>
        <taxon>Insecta</taxon>
        <taxon>Pterygota</taxon>
        <taxon>Neoptera</taxon>
        <taxon>Polyneoptera</taxon>
        <taxon>Phasmatodea</taxon>
        <taxon>Timematodea</taxon>
        <taxon>Timematoidea</taxon>
        <taxon>Timematidae</taxon>
        <taxon>Timema</taxon>
    </lineage>
</organism>
<gene>
    <name evidence="2" type="ORF">TDIB3V08_LOCUS11313</name>
</gene>
<dbReference type="AlphaFoldDB" id="A0A7R8VUI8"/>
<feature type="chain" id="PRO_5031024434" evidence="1">
    <location>
        <begin position="23"/>
        <end position="283"/>
    </location>
</feature>
<reference evidence="2" key="1">
    <citation type="submission" date="2020-11" db="EMBL/GenBank/DDBJ databases">
        <authorList>
            <person name="Tran Van P."/>
        </authorList>
    </citation>
    <scope>NUCLEOTIDE SEQUENCE</scope>
</reference>
<dbReference type="EMBL" id="OA574227">
    <property type="protein sequence ID" value="CAD7205159.1"/>
    <property type="molecule type" value="Genomic_DNA"/>
</dbReference>
<proteinExistence type="predicted"/>
<evidence type="ECO:0000313" key="2">
    <source>
        <dbReference type="EMBL" id="CAD7205159.1"/>
    </source>
</evidence>
<sequence length="283" mass="31663">MNLRTFLDGQVCCLLLIVVCSAAVLQDVEVCGATRLTRMQPIKIRVGYCEVNWIELAQDRVTSFGFRDNWLCQEDGNVVFRHVWVGIGKGRRDCSGNGSRGSGLKCYVCEELLDSSCGATYNGTTLTDCGDLLPNRACVTITESTVRVPVRSRGTQLDPRYFQIFCKAVEFQGLPPDCAVSQGNVLSPSVLRTVKPARSMVAMTPSLLKEGDEEKKHFREPPYRQLLASSCSSNIIVFHSVFLSASSTSSIVFIWHHHQDWIYSRTQGLYSPGWKNQNRRQIL</sequence>
<evidence type="ECO:0000256" key="1">
    <source>
        <dbReference type="SAM" id="SignalP"/>
    </source>
</evidence>
<keyword evidence="1" id="KW-0732">Signal</keyword>
<feature type="signal peptide" evidence="1">
    <location>
        <begin position="1"/>
        <end position="22"/>
    </location>
</feature>
<accession>A0A7R8VUI8</accession>
<name>A0A7R8VUI8_TIMDO</name>
<protein>
    <submittedName>
        <fullName evidence="2">Uncharacterized protein</fullName>
    </submittedName>
</protein>